<protein>
    <submittedName>
        <fullName evidence="3">DUF19 domain-containing protein</fullName>
    </submittedName>
</protein>
<gene>
    <name evidence="1" type="ORF">TCNE_LOCUS5212</name>
</gene>
<reference evidence="3" key="1">
    <citation type="submission" date="2016-06" db="UniProtKB">
        <authorList>
            <consortium name="WormBaseParasite"/>
        </authorList>
    </citation>
    <scope>IDENTIFICATION</scope>
</reference>
<proteinExistence type="predicted"/>
<dbReference type="SUPFAM" id="SSF48340">
    <property type="entry name" value="Interferon-induced guanylate-binding protein 1 (GBP1), C-terminal domain"/>
    <property type="match status" value="1"/>
</dbReference>
<dbReference type="GO" id="GO:0003924">
    <property type="term" value="F:GTPase activity"/>
    <property type="evidence" value="ECO:0007669"/>
    <property type="project" value="InterPro"/>
</dbReference>
<evidence type="ECO:0000313" key="3">
    <source>
        <dbReference type="WBParaSite" id="TCNE_0000521301-mRNA-1"/>
    </source>
</evidence>
<dbReference type="WBParaSite" id="TCNE_0000521301-mRNA-1">
    <property type="protein sequence ID" value="TCNE_0000521301-mRNA-1"/>
    <property type="gene ID" value="TCNE_0000521301"/>
</dbReference>
<sequence length="86" mass="9657">MLVLLKVCGGDAPYMSSNDLAEEHERCHNEAIRLFKCTRKMGGADFSLQFLEKLDCEIERQLGSLEKSGAKFFGMWMPAAKTVLIT</sequence>
<reference evidence="1 2" key="2">
    <citation type="submission" date="2018-11" db="EMBL/GenBank/DDBJ databases">
        <authorList>
            <consortium name="Pathogen Informatics"/>
        </authorList>
    </citation>
    <scope>NUCLEOTIDE SEQUENCE [LARGE SCALE GENOMIC DNA]</scope>
</reference>
<organism evidence="2 3">
    <name type="scientific">Toxocara canis</name>
    <name type="common">Canine roundworm</name>
    <dbReference type="NCBI Taxonomy" id="6265"/>
    <lineage>
        <taxon>Eukaryota</taxon>
        <taxon>Metazoa</taxon>
        <taxon>Ecdysozoa</taxon>
        <taxon>Nematoda</taxon>
        <taxon>Chromadorea</taxon>
        <taxon>Rhabditida</taxon>
        <taxon>Spirurina</taxon>
        <taxon>Ascaridomorpha</taxon>
        <taxon>Ascaridoidea</taxon>
        <taxon>Toxocaridae</taxon>
        <taxon>Toxocara</taxon>
    </lineage>
</organism>
<evidence type="ECO:0000313" key="1">
    <source>
        <dbReference type="EMBL" id="VDM34533.1"/>
    </source>
</evidence>
<dbReference type="AlphaFoldDB" id="A0A183U9P3"/>
<evidence type="ECO:0000313" key="2">
    <source>
        <dbReference type="Proteomes" id="UP000050794"/>
    </source>
</evidence>
<accession>A0A183U9P3</accession>
<dbReference type="GO" id="GO:0005525">
    <property type="term" value="F:GTP binding"/>
    <property type="evidence" value="ECO:0007669"/>
    <property type="project" value="InterPro"/>
</dbReference>
<name>A0A183U9P3_TOXCA</name>
<dbReference type="EMBL" id="UYWY01011943">
    <property type="protein sequence ID" value="VDM34533.1"/>
    <property type="molecule type" value="Genomic_DNA"/>
</dbReference>
<keyword evidence="2" id="KW-1185">Reference proteome</keyword>
<dbReference type="Gene3D" id="1.20.58.420">
    <property type="entry name" value="AHSP"/>
    <property type="match status" value="1"/>
</dbReference>
<dbReference type="InterPro" id="IPR036543">
    <property type="entry name" value="Guanylate-bd_C_sf"/>
</dbReference>
<dbReference type="Proteomes" id="UP000050794">
    <property type="component" value="Unassembled WGS sequence"/>
</dbReference>